<evidence type="ECO:0000259" key="2">
    <source>
        <dbReference type="PROSITE" id="PS50011"/>
    </source>
</evidence>
<sequence length="547" mass="63514">MSKKVDLSGTTVDFYNNSVILLRKLSETLYCQVYMTDQNSIIKFIDISKTECKDYYLREIPAYQIMSPHPNLAGYIDHIMINNHLFLHLEYYPKGDYNYIMAMSRISYSDIREVIIDVCMALDDLHSKSIYHMDIRAENILLSNEGVSKLCDFGSSLRPDLLIYLHENALFGEFISKFTYTPIRPPELQGNFPVSVGSWTDMWQVGCLLYTMINYQPPFPYGFSEMIDLKEIPKLFRGILEGLLQINPDKRIQAREVIELLLPTSILGGVLAERRVTFIEKIAARSTKQLVNKIISDNDSFSTQSIEKIVYKALKKPIKISKFMSILEEKISRTVAQSTKTLHLMHVYLYKIPYVLEKYNAKLQKMLSSFAVYWNLKSAERNQGPYSKYFACFIKQYSKLLMKKIELYNNYGIECNWSKVVVNENSIKDILVYLEFCIYIVMGLTMNTINELSKIRSEIVKTINAEISMAVLATSRFIPDMPGVWYNRFKDLHKQINSFSEKKNFGIFLVTLPEMNHQRHYKYHLPTSSSQPLSTVKSLQTYSNLID</sequence>
<reference evidence="3 4" key="1">
    <citation type="submission" date="2016-11" db="EMBL/GenBank/DDBJ databases">
        <title>The macronuclear genome of Stentor coeruleus: a giant cell with tiny introns.</title>
        <authorList>
            <person name="Slabodnick M."/>
            <person name="Ruby J.G."/>
            <person name="Reiff S.B."/>
            <person name="Swart E.C."/>
            <person name="Gosai S."/>
            <person name="Prabakaran S."/>
            <person name="Witkowska E."/>
            <person name="Larue G.E."/>
            <person name="Fisher S."/>
            <person name="Freeman R.M."/>
            <person name="Gunawardena J."/>
            <person name="Chu W."/>
            <person name="Stover N.A."/>
            <person name="Gregory B.D."/>
            <person name="Nowacki M."/>
            <person name="Derisi J."/>
            <person name="Roy S.W."/>
            <person name="Marshall W.F."/>
            <person name="Sood P."/>
        </authorList>
    </citation>
    <scope>NUCLEOTIDE SEQUENCE [LARGE SCALE GENOMIC DNA]</scope>
    <source>
        <strain evidence="3">WM001</strain>
    </source>
</reference>
<keyword evidence="1" id="KW-0547">Nucleotide-binding</keyword>
<dbReference type="PANTHER" id="PTHR22967">
    <property type="entry name" value="SERINE/THREONINE PROTEIN KINASE"/>
    <property type="match status" value="1"/>
</dbReference>
<dbReference type="SMART" id="SM00220">
    <property type="entry name" value="S_TKc"/>
    <property type="match status" value="1"/>
</dbReference>
<organism evidence="3 4">
    <name type="scientific">Stentor coeruleus</name>
    <dbReference type="NCBI Taxonomy" id="5963"/>
    <lineage>
        <taxon>Eukaryota</taxon>
        <taxon>Sar</taxon>
        <taxon>Alveolata</taxon>
        <taxon>Ciliophora</taxon>
        <taxon>Postciliodesmatophora</taxon>
        <taxon>Heterotrichea</taxon>
        <taxon>Heterotrichida</taxon>
        <taxon>Stentoridae</taxon>
        <taxon>Stentor</taxon>
    </lineage>
</organism>
<comment type="caution">
    <text evidence="3">The sequence shown here is derived from an EMBL/GenBank/DDBJ whole genome shotgun (WGS) entry which is preliminary data.</text>
</comment>
<protein>
    <recommendedName>
        <fullName evidence="2">Protein kinase domain-containing protein</fullName>
    </recommendedName>
</protein>
<dbReference type="Gene3D" id="1.10.510.10">
    <property type="entry name" value="Transferase(Phosphotransferase) domain 1"/>
    <property type="match status" value="1"/>
</dbReference>
<dbReference type="Pfam" id="PF00069">
    <property type="entry name" value="Pkinase"/>
    <property type="match status" value="1"/>
</dbReference>
<dbReference type="InterPro" id="IPR008266">
    <property type="entry name" value="Tyr_kinase_AS"/>
</dbReference>
<feature type="domain" description="Protein kinase" evidence="2">
    <location>
        <begin position="19"/>
        <end position="267"/>
    </location>
</feature>
<dbReference type="EMBL" id="MPUH01000207">
    <property type="protein sequence ID" value="OMJ86374.1"/>
    <property type="molecule type" value="Genomic_DNA"/>
</dbReference>
<name>A0A1R2CBH9_9CILI</name>
<dbReference type="InterPro" id="IPR000719">
    <property type="entry name" value="Prot_kinase_dom"/>
</dbReference>
<evidence type="ECO:0000256" key="1">
    <source>
        <dbReference type="ARBA" id="ARBA00022741"/>
    </source>
</evidence>
<dbReference type="GO" id="GO:0005524">
    <property type="term" value="F:ATP binding"/>
    <property type="evidence" value="ECO:0007669"/>
    <property type="project" value="InterPro"/>
</dbReference>
<dbReference type="GO" id="GO:0004674">
    <property type="term" value="F:protein serine/threonine kinase activity"/>
    <property type="evidence" value="ECO:0007669"/>
    <property type="project" value="TreeGrafter"/>
</dbReference>
<keyword evidence="4" id="KW-1185">Reference proteome</keyword>
<evidence type="ECO:0000313" key="3">
    <source>
        <dbReference type="EMBL" id="OMJ86374.1"/>
    </source>
</evidence>
<proteinExistence type="predicted"/>
<dbReference type="SUPFAM" id="SSF56112">
    <property type="entry name" value="Protein kinase-like (PK-like)"/>
    <property type="match status" value="1"/>
</dbReference>
<dbReference type="CDD" id="cd00180">
    <property type="entry name" value="PKc"/>
    <property type="match status" value="1"/>
</dbReference>
<dbReference type="AlphaFoldDB" id="A0A1R2CBH9"/>
<dbReference type="PROSITE" id="PS00109">
    <property type="entry name" value="PROTEIN_KINASE_TYR"/>
    <property type="match status" value="1"/>
</dbReference>
<dbReference type="InterPro" id="IPR011009">
    <property type="entry name" value="Kinase-like_dom_sf"/>
</dbReference>
<dbReference type="Proteomes" id="UP000187209">
    <property type="component" value="Unassembled WGS sequence"/>
</dbReference>
<dbReference type="GO" id="GO:0005737">
    <property type="term" value="C:cytoplasm"/>
    <property type="evidence" value="ECO:0007669"/>
    <property type="project" value="TreeGrafter"/>
</dbReference>
<accession>A0A1R2CBH9</accession>
<dbReference type="OrthoDB" id="2018507at2759"/>
<dbReference type="PROSITE" id="PS50011">
    <property type="entry name" value="PROTEIN_KINASE_DOM"/>
    <property type="match status" value="1"/>
</dbReference>
<evidence type="ECO:0000313" key="4">
    <source>
        <dbReference type="Proteomes" id="UP000187209"/>
    </source>
</evidence>
<gene>
    <name evidence="3" type="ORF">SteCoe_12098</name>
</gene>